<keyword evidence="1" id="KW-0805">Transcription regulation</keyword>
<dbReference type="InterPro" id="IPR016032">
    <property type="entry name" value="Sig_transdc_resp-reg_C-effctor"/>
</dbReference>
<evidence type="ECO:0000256" key="2">
    <source>
        <dbReference type="ARBA" id="ARBA00023125"/>
    </source>
</evidence>
<keyword evidence="6" id="KW-1185">Reference proteome</keyword>
<proteinExistence type="predicted"/>
<dbReference type="GO" id="GO:0003677">
    <property type="term" value="F:DNA binding"/>
    <property type="evidence" value="ECO:0007669"/>
    <property type="project" value="UniProtKB-KW"/>
</dbReference>
<dbReference type="SUPFAM" id="SSF46894">
    <property type="entry name" value="C-terminal effector domain of the bipartite response regulators"/>
    <property type="match status" value="1"/>
</dbReference>
<dbReference type="EMBL" id="LNYL01000007">
    <property type="protein sequence ID" value="KTD31257.1"/>
    <property type="molecule type" value="Genomic_DNA"/>
</dbReference>
<sequence>MSEIEIKLKHHPIECNAEEITDLCRPLARLNITTFSHIRTYEDNHFALVCNKASFVGNYFKKNYHQADPCVQLKFEKSDLGQYVVWDFIDCRGKTAMMMKDAADFNFRHVFTILRQGIGFSEFYHFGTHLIAPEMNQFYVNNLDLLDRFILFFQNKVSQSKSLTKIYTPNQRFQSKISKSMEVKNWPSLNTQFNEQRQLFMNEVSQTRSKLTAREMEYAQLLLQGKTAKEIAAYLGQSYRTVESRVELLKSKLHATNKIDLVLKIKELV</sequence>
<evidence type="ECO:0000259" key="4">
    <source>
        <dbReference type="PROSITE" id="PS50043"/>
    </source>
</evidence>
<gene>
    <name evidence="5" type="ORF">Lmac_0311</name>
</gene>
<dbReference type="PANTHER" id="PTHR44688:SF16">
    <property type="entry name" value="DNA-BINDING TRANSCRIPTIONAL ACTIVATOR DEVR_DOSR"/>
    <property type="match status" value="1"/>
</dbReference>
<dbReference type="GO" id="GO:0006355">
    <property type="term" value="P:regulation of DNA-templated transcription"/>
    <property type="evidence" value="ECO:0007669"/>
    <property type="project" value="InterPro"/>
</dbReference>
<organism evidence="5 6">
    <name type="scientific">Legionella maceachernii</name>
    <dbReference type="NCBI Taxonomy" id="466"/>
    <lineage>
        <taxon>Bacteria</taxon>
        <taxon>Pseudomonadati</taxon>
        <taxon>Pseudomonadota</taxon>
        <taxon>Gammaproteobacteria</taxon>
        <taxon>Legionellales</taxon>
        <taxon>Legionellaceae</taxon>
        <taxon>Legionella</taxon>
    </lineage>
</organism>
<dbReference type="SMART" id="SM00421">
    <property type="entry name" value="HTH_LUXR"/>
    <property type="match status" value="1"/>
</dbReference>
<dbReference type="Pfam" id="PF00196">
    <property type="entry name" value="GerE"/>
    <property type="match status" value="1"/>
</dbReference>
<dbReference type="STRING" id="466.Lmac_0311"/>
<dbReference type="PATRIC" id="fig|466.6.peg.335"/>
<feature type="domain" description="HTH luxR-type" evidence="4">
    <location>
        <begin position="204"/>
        <end position="269"/>
    </location>
</feature>
<keyword evidence="2" id="KW-0238">DNA-binding</keyword>
<accession>A0A0W0WFY4</accession>
<name>A0A0W0WFY4_9GAMM</name>
<dbReference type="InterPro" id="IPR036388">
    <property type="entry name" value="WH-like_DNA-bd_sf"/>
</dbReference>
<dbReference type="OrthoDB" id="5646828at2"/>
<dbReference type="AlphaFoldDB" id="A0A0W0WFY4"/>
<dbReference type="CDD" id="cd06170">
    <property type="entry name" value="LuxR_C_like"/>
    <property type="match status" value="1"/>
</dbReference>
<protein>
    <submittedName>
        <fullName evidence="5">Bacterial regulatory protein, luxR family</fullName>
    </submittedName>
</protein>
<dbReference type="PANTHER" id="PTHR44688">
    <property type="entry name" value="DNA-BINDING TRANSCRIPTIONAL ACTIVATOR DEVR_DOSR"/>
    <property type="match status" value="1"/>
</dbReference>
<evidence type="ECO:0000256" key="1">
    <source>
        <dbReference type="ARBA" id="ARBA00023015"/>
    </source>
</evidence>
<dbReference type="RefSeq" id="WP_058451142.1">
    <property type="nucleotide sequence ID" value="NZ_CAAAIB010000021.1"/>
</dbReference>
<comment type="caution">
    <text evidence="5">The sequence shown here is derived from an EMBL/GenBank/DDBJ whole genome shotgun (WGS) entry which is preliminary data.</text>
</comment>
<evidence type="ECO:0000313" key="6">
    <source>
        <dbReference type="Proteomes" id="UP000054908"/>
    </source>
</evidence>
<keyword evidence="3" id="KW-0804">Transcription</keyword>
<dbReference type="InterPro" id="IPR000792">
    <property type="entry name" value="Tscrpt_reg_LuxR_C"/>
</dbReference>
<evidence type="ECO:0000313" key="5">
    <source>
        <dbReference type="EMBL" id="KTD31257.1"/>
    </source>
</evidence>
<dbReference type="Proteomes" id="UP000054908">
    <property type="component" value="Unassembled WGS sequence"/>
</dbReference>
<evidence type="ECO:0000256" key="3">
    <source>
        <dbReference type="ARBA" id="ARBA00023163"/>
    </source>
</evidence>
<dbReference type="PROSITE" id="PS50043">
    <property type="entry name" value="HTH_LUXR_2"/>
    <property type="match status" value="1"/>
</dbReference>
<reference evidence="5 6" key="1">
    <citation type="submission" date="2015-11" db="EMBL/GenBank/DDBJ databases">
        <title>Genomic analysis of 38 Legionella species identifies large and diverse effector repertoires.</title>
        <authorList>
            <person name="Burstein D."/>
            <person name="Amaro F."/>
            <person name="Zusman T."/>
            <person name="Lifshitz Z."/>
            <person name="Cohen O."/>
            <person name="Gilbert J.A."/>
            <person name="Pupko T."/>
            <person name="Shuman H.A."/>
            <person name="Segal G."/>
        </authorList>
    </citation>
    <scope>NUCLEOTIDE SEQUENCE [LARGE SCALE GENOMIC DNA]</scope>
    <source>
        <strain evidence="5 6">PX-1-G2-E2</strain>
    </source>
</reference>
<dbReference type="Gene3D" id="1.10.10.10">
    <property type="entry name" value="Winged helix-like DNA-binding domain superfamily/Winged helix DNA-binding domain"/>
    <property type="match status" value="1"/>
</dbReference>
<dbReference type="PRINTS" id="PR00038">
    <property type="entry name" value="HTHLUXR"/>
</dbReference>